<accession>A0A834GDY0</accession>
<gene>
    <name evidence="2" type="ORF">RHSIM_Rhsim11G0114700</name>
</gene>
<evidence type="ECO:0000313" key="2">
    <source>
        <dbReference type="EMBL" id="KAF7128010.1"/>
    </source>
</evidence>
<dbReference type="AlphaFoldDB" id="A0A834GDY0"/>
<dbReference type="InterPro" id="IPR010298">
    <property type="entry name" value="YacP-like"/>
</dbReference>
<comment type="caution">
    <text evidence="2">The sequence shown here is derived from an EMBL/GenBank/DDBJ whole genome shotgun (WGS) entry which is preliminary data.</text>
</comment>
<dbReference type="OrthoDB" id="513221at2759"/>
<feature type="region of interest" description="Disordered" evidence="1">
    <location>
        <begin position="102"/>
        <end position="121"/>
    </location>
</feature>
<dbReference type="PANTHER" id="PTHR34547:SF1">
    <property type="entry name" value="YACP-LIKE NYN DOMAIN PROTEIN"/>
    <property type="match status" value="1"/>
</dbReference>
<dbReference type="Pfam" id="PF05991">
    <property type="entry name" value="NYN_YacP"/>
    <property type="match status" value="1"/>
</dbReference>
<organism evidence="2 3">
    <name type="scientific">Rhododendron simsii</name>
    <name type="common">Sims's rhododendron</name>
    <dbReference type="NCBI Taxonomy" id="118357"/>
    <lineage>
        <taxon>Eukaryota</taxon>
        <taxon>Viridiplantae</taxon>
        <taxon>Streptophyta</taxon>
        <taxon>Embryophyta</taxon>
        <taxon>Tracheophyta</taxon>
        <taxon>Spermatophyta</taxon>
        <taxon>Magnoliopsida</taxon>
        <taxon>eudicotyledons</taxon>
        <taxon>Gunneridae</taxon>
        <taxon>Pentapetalae</taxon>
        <taxon>asterids</taxon>
        <taxon>Ericales</taxon>
        <taxon>Ericaceae</taxon>
        <taxon>Ericoideae</taxon>
        <taxon>Rhodoreae</taxon>
        <taxon>Rhododendron</taxon>
    </lineage>
</organism>
<dbReference type="EMBL" id="WJXA01000011">
    <property type="protein sequence ID" value="KAF7128010.1"/>
    <property type="molecule type" value="Genomic_DNA"/>
</dbReference>
<protein>
    <submittedName>
        <fullName evidence="2">Uncharacterized protein</fullName>
    </submittedName>
</protein>
<feature type="region of interest" description="Disordered" evidence="1">
    <location>
        <begin position="63"/>
        <end position="82"/>
    </location>
</feature>
<keyword evidence="3" id="KW-1185">Reference proteome</keyword>
<evidence type="ECO:0000313" key="3">
    <source>
        <dbReference type="Proteomes" id="UP000626092"/>
    </source>
</evidence>
<name>A0A834GDY0_RHOSS</name>
<reference evidence="2" key="1">
    <citation type="submission" date="2019-11" db="EMBL/GenBank/DDBJ databases">
        <authorList>
            <person name="Liu Y."/>
            <person name="Hou J."/>
            <person name="Li T.-Q."/>
            <person name="Guan C.-H."/>
            <person name="Wu X."/>
            <person name="Wu H.-Z."/>
            <person name="Ling F."/>
            <person name="Zhang R."/>
            <person name="Shi X.-G."/>
            <person name="Ren J.-P."/>
            <person name="Chen E.-F."/>
            <person name="Sun J.-M."/>
        </authorList>
    </citation>
    <scope>NUCLEOTIDE SEQUENCE</scope>
    <source>
        <strain evidence="2">Adult_tree_wgs_1</strain>
        <tissue evidence="2">Leaves</tissue>
    </source>
</reference>
<sequence length="323" mass="35824">MGMAQEEVEEEVDNSRTQMKTISSVSPVLKLVCGSSSGFGFGFGSGLGFGNCSGSCSKIVAKRSKNTNRPSQKGSEPAPPRITTNVKHSLQVLKHWNDYQKRKAGTPKPVTSYRRKKAEKEDLPEDDSELYLDETILQTINQLPLCLRFPVITVDASCKIAYLNREAILLALLFGPQYTLTQIPHTMIVGIFTEMKVVVVFDAMMSGHSTHKETFHGVDIVYTGDMCADTWIEREVTALKEDGCPDVWVATSDHVHQQVAHGAVSFVASLQAAFKKRVERNKLLELELIETLFVRTRGLLSFIDTGLAVPYQVATSPSFTHQR</sequence>
<evidence type="ECO:0000256" key="1">
    <source>
        <dbReference type="SAM" id="MobiDB-lite"/>
    </source>
</evidence>
<dbReference type="PANTHER" id="PTHR34547">
    <property type="entry name" value="YACP-LIKE NYN DOMAIN PROTEIN"/>
    <property type="match status" value="1"/>
</dbReference>
<proteinExistence type="predicted"/>
<dbReference type="Proteomes" id="UP000626092">
    <property type="component" value="Unassembled WGS sequence"/>
</dbReference>